<keyword evidence="2" id="KW-1185">Reference proteome</keyword>
<reference evidence="1 2" key="1">
    <citation type="submission" date="2014-04" db="EMBL/GenBank/DDBJ databases">
        <authorList>
            <consortium name="DOE Joint Genome Institute"/>
            <person name="Kuo A."/>
            <person name="Kohler A."/>
            <person name="Jargeat P."/>
            <person name="Nagy L.G."/>
            <person name="Floudas D."/>
            <person name="Copeland A."/>
            <person name="Barry K.W."/>
            <person name="Cichocki N."/>
            <person name="Veneault-Fourrey C."/>
            <person name="LaButti K."/>
            <person name="Lindquist E.A."/>
            <person name="Lipzen A."/>
            <person name="Lundell T."/>
            <person name="Morin E."/>
            <person name="Murat C."/>
            <person name="Sun H."/>
            <person name="Tunlid A."/>
            <person name="Henrissat B."/>
            <person name="Grigoriev I.V."/>
            <person name="Hibbett D.S."/>
            <person name="Martin F."/>
            <person name="Nordberg H.P."/>
            <person name="Cantor M.N."/>
            <person name="Hua S.X."/>
        </authorList>
    </citation>
    <scope>NUCLEOTIDE SEQUENCE [LARGE SCALE GENOMIC DNA]</scope>
    <source>
        <strain evidence="1 2">Ve08.2h10</strain>
    </source>
</reference>
<organism evidence="1 2">
    <name type="scientific">Paxillus rubicundulus Ve08.2h10</name>
    <dbReference type="NCBI Taxonomy" id="930991"/>
    <lineage>
        <taxon>Eukaryota</taxon>
        <taxon>Fungi</taxon>
        <taxon>Dikarya</taxon>
        <taxon>Basidiomycota</taxon>
        <taxon>Agaricomycotina</taxon>
        <taxon>Agaricomycetes</taxon>
        <taxon>Agaricomycetidae</taxon>
        <taxon>Boletales</taxon>
        <taxon>Paxilineae</taxon>
        <taxon>Paxillaceae</taxon>
        <taxon>Paxillus</taxon>
    </lineage>
</organism>
<reference evidence="2" key="2">
    <citation type="submission" date="2015-01" db="EMBL/GenBank/DDBJ databases">
        <title>Evolutionary Origins and Diversification of the Mycorrhizal Mutualists.</title>
        <authorList>
            <consortium name="DOE Joint Genome Institute"/>
            <consortium name="Mycorrhizal Genomics Consortium"/>
            <person name="Kohler A."/>
            <person name="Kuo A."/>
            <person name="Nagy L.G."/>
            <person name="Floudas D."/>
            <person name="Copeland A."/>
            <person name="Barry K.W."/>
            <person name="Cichocki N."/>
            <person name="Veneault-Fourrey C."/>
            <person name="LaButti K."/>
            <person name="Lindquist E.A."/>
            <person name="Lipzen A."/>
            <person name="Lundell T."/>
            <person name="Morin E."/>
            <person name="Murat C."/>
            <person name="Riley R."/>
            <person name="Ohm R."/>
            <person name="Sun H."/>
            <person name="Tunlid A."/>
            <person name="Henrissat B."/>
            <person name="Grigoriev I.V."/>
            <person name="Hibbett D.S."/>
            <person name="Martin F."/>
        </authorList>
    </citation>
    <scope>NUCLEOTIDE SEQUENCE [LARGE SCALE GENOMIC DNA]</scope>
    <source>
        <strain evidence="2">Ve08.2h10</strain>
    </source>
</reference>
<feature type="non-terminal residue" evidence="1">
    <location>
        <position position="85"/>
    </location>
</feature>
<dbReference type="HOGENOM" id="CLU_2518703_0_0_1"/>
<dbReference type="AlphaFoldDB" id="A0A0D0DFV9"/>
<sequence length="85" mass="10099">FQLLETKFHPWHRRLCNVSIPLNEATVEVDKTKERLEVLLAMWDRLIKNSMDFNGVHVNLALKNDKSQVFDFSHFKFTFSGLRYS</sequence>
<gene>
    <name evidence="1" type="ORF">PAXRUDRAFT_137940</name>
</gene>
<dbReference type="EMBL" id="KN824974">
    <property type="protein sequence ID" value="KIK96667.1"/>
    <property type="molecule type" value="Genomic_DNA"/>
</dbReference>
<protein>
    <submittedName>
        <fullName evidence="1">Uncharacterized protein</fullName>
    </submittedName>
</protein>
<evidence type="ECO:0000313" key="2">
    <source>
        <dbReference type="Proteomes" id="UP000054538"/>
    </source>
</evidence>
<accession>A0A0D0DFV9</accession>
<name>A0A0D0DFV9_9AGAM</name>
<dbReference type="InParanoid" id="A0A0D0DFV9"/>
<evidence type="ECO:0000313" key="1">
    <source>
        <dbReference type="EMBL" id="KIK96667.1"/>
    </source>
</evidence>
<proteinExistence type="predicted"/>
<dbReference type="Proteomes" id="UP000054538">
    <property type="component" value="Unassembled WGS sequence"/>
</dbReference>